<dbReference type="EMBL" id="FMVW01000005">
    <property type="protein sequence ID" value="SCZ38875.1"/>
    <property type="molecule type" value="Genomic_DNA"/>
</dbReference>
<evidence type="ECO:0000313" key="3">
    <source>
        <dbReference type="Proteomes" id="UP000199347"/>
    </source>
</evidence>
<dbReference type="Proteomes" id="UP000199347">
    <property type="component" value="Unassembled WGS sequence"/>
</dbReference>
<sequence>MSDATIHYLTRQAPNDDARRPVLVVLHQETSSPGKLGQMLQAKGYRLDIRRPRFGDPLPETMADHSGAVIFGGPMSANDTDDFVKREIDWINIPLKEEAPFLGICLGAQMLVKTLGGEVKSHCEGCAEIGFYRLDATPEGAAMMDWPSHVYQWHREGFDLPTDATLLARGELFQNQAFSIGPAAFGVQFHSELTYAMACRWTVRGAERMNLPGARPRPDHMAKWFRYDPPVRQWLDGFLDSWIARDGRSPKAQLSDAGASAAAKSVVSSHSRIASS</sequence>
<organism evidence="2 3">
    <name type="scientific">Afifella marina DSM 2698</name>
    <dbReference type="NCBI Taxonomy" id="1120955"/>
    <lineage>
        <taxon>Bacteria</taxon>
        <taxon>Pseudomonadati</taxon>
        <taxon>Pseudomonadota</taxon>
        <taxon>Alphaproteobacteria</taxon>
        <taxon>Hyphomicrobiales</taxon>
        <taxon>Afifellaceae</taxon>
        <taxon>Afifella</taxon>
    </lineage>
</organism>
<dbReference type="PANTHER" id="PTHR42695">
    <property type="entry name" value="GLUTAMINE AMIDOTRANSFERASE YLR126C-RELATED"/>
    <property type="match status" value="1"/>
</dbReference>
<dbReference type="GO" id="GO:0005829">
    <property type="term" value="C:cytosol"/>
    <property type="evidence" value="ECO:0007669"/>
    <property type="project" value="TreeGrafter"/>
</dbReference>
<name>A0A1G5NNA5_AFIMA</name>
<gene>
    <name evidence="2" type="ORF">SAMN03080610_02352</name>
</gene>
<dbReference type="OrthoDB" id="9813383at2"/>
<protein>
    <submittedName>
        <fullName evidence="2">GMP synthase (Glutamine-hydrolysing)</fullName>
    </submittedName>
</protein>
<dbReference type="STRING" id="1120955.SAMN03080610_02352"/>
<dbReference type="PROSITE" id="PS51273">
    <property type="entry name" value="GATASE_TYPE_1"/>
    <property type="match status" value="1"/>
</dbReference>
<accession>A0A1G5NNA5</accession>
<keyword evidence="3" id="KW-1185">Reference proteome</keyword>
<dbReference type="AlphaFoldDB" id="A0A1G5NNA5"/>
<feature type="domain" description="Glutamine amidotransferase" evidence="1">
    <location>
        <begin position="57"/>
        <end position="194"/>
    </location>
</feature>
<dbReference type="InterPro" id="IPR017926">
    <property type="entry name" value="GATASE"/>
</dbReference>
<dbReference type="Pfam" id="PF00117">
    <property type="entry name" value="GATase"/>
    <property type="match status" value="1"/>
</dbReference>
<dbReference type="SUPFAM" id="SSF52317">
    <property type="entry name" value="Class I glutamine amidotransferase-like"/>
    <property type="match status" value="1"/>
</dbReference>
<dbReference type="RefSeq" id="WP_092813017.1">
    <property type="nucleotide sequence ID" value="NZ_FMVW01000005.1"/>
</dbReference>
<dbReference type="NCBIfam" id="NF005072">
    <property type="entry name" value="PRK06490.1"/>
    <property type="match status" value="1"/>
</dbReference>
<dbReference type="CDD" id="cd01741">
    <property type="entry name" value="GATase1_1"/>
    <property type="match status" value="1"/>
</dbReference>
<proteinExistence type="predicted"/>
<evidence type="ECO:0000313" key="2">
    <source>
        <dbReference type="EMBL" id="SCZ38875.1"/>
    </source>
</evidence>
<dbReference type="InterPro" id="IPR044992">
    <property type="entry name" value="ChyE-like"/>
</dbReference>
<evidence type="ECO:0000259" key="1">
    <source>
        <dbReference type="Pfam" id="PF00117"/>
    </source>
</evidence>
<dbReference type="InterPro" id="IPR029062">
    <property type="entry name" value="Class_I_gatase-like"/>
</dbReference>
<dbReference type="Gene3D" id="3.40.50.880">
    <property type="match status" value="1"/>
</dbReference>
<reference evidence="2 3" key="1">
    <citation type="submission" date="2016-10" db="EMBL/GenBank/DDBJ databases">
        <authorList>
            <person name="de Groot N.N."/>
        </authorList>
    </citation>
    <scope>NUCLEOTIDE SEQUENCE [LARGE SCALE GENOMIC DNA]</scope>
    <source>
        <strain evidence="2 3">DSM 2698</strain>
    </source>
</reference>
<dbReference type="PANTHER" id="PTHR42695:SF5">
    <property type="entry name" value="GLUTAMINE AMIDOTRANSFERASE YLR126C-RELATED"/>
    <property type="match status" value="1"/>
</dbReference>